<evidence type="ECO:0000259" key="3">
    <source>
        <dbReference type="Pfam" id="PF22085"/>
    </source>
</evidence>
<dbReference type="RefSeq" id="WP_153820018.1">
    <property type="nucleotide sequence ID" value="NZ_WJIE01000004.1"/>
</dbReference>
<feature type="transmembrane region" description="Helical" evidence="2">
    <location>
        <begin position="597"/>
        <end position="620"/>
    </location>
</feature>
<organism evidence="4 5">
    <name type="scientific">Polyangium spumosum</name>
    <dbReference type="NCBI Taxonomy" id="889282"/>
    <lineage>
        <taxon>Bacteria</taxon>
        <taxon>Pseudomonadati</taxon>
        <taxon>Myxococcota</taxon>
        <taxon>Polyangia</taxon>
        <taxon>Polyangiales</taxon>
        <taxon>Polyangiaceae</taxon>
        <taxon>Polyangium</taxon>
    </lineage>
</organism>
<feature type="compositionally biased region" description="Pro residues" evidence="1">
    <location>
        <begin position="768"/>
        <end position="781"/>
    </location>
</feature>
<evidence type="ECO:0000256" key="2">
    <source>
        <dbReference type="SAM" id="Phobius"/>
    </source>
</evidence>
<dbReference type="GO" id="GO:0020037">
    <property type="term" value="F:heme binding"/>
    <property type="evidence" value="ECO:0007669"/>
    <property type="project" value="InterPro"/>
</dbReference>
<feature type="transmembrane region" description="Helical" evidence="2">
    <location>
        <begin position="527"/>
        <end position="550"/>
    </location>
</feature>
<feature type="transmembrane region" description="Helical" evidence="2">
    <location>
        <begin position="675"/>
        <end position="702"/>
    </location>
</feature>
<dbReference type="GO" id="GO:0004129">
    <property type="term" value="F:cytochrome-c oxidase activity"/>
    <property type="evidence" value="ECO:0007669"/>
    <property type="project" value="InterPro"/>
</dbReference>
<evidence type="ECO:0000256" key="1">
    <source>
        <dbReference type="SAM" id="MobiDB-lite"/>
    </source>
</evidence>
<dbReference type="PANTHER" id="PTHR10422:SF38">
    <property type="entry name" value="CYTOCHROME B SUBUNIT OF NITRIC OXIDE REDUCTASE"/>
    <property type="match status" value="1"/>
</dbReference>
<reference evidence="4 5" key="1">
    <citation type="submission" date="2019-10" db="EMBL/GenBank/DDBJ databases">
        <title>A soil myxobacterium in the family Polyangiaceae.</title>
        <authorList>
            <person name="Li Y."/>
            <person name="Wang J."/>
        </authorList>
    </citation>
    <scope>NUCLEOTIDE SEQUENCE [LARGE SCALE GENOMIC DNA]</scope>
    <source>
        <strain evidence="4 5">DSM 14734</strain>
    </source>
</reference>
<dbReference type="Proteomes" id="UP000440224">
    <property type="component" value="Unassembled WGS sequence"/>
</dbReference>
<evidence type="ECO:0000313" key="5">
    <source>
        <dbReference type="Proteomes" id="UP000440224"/>
    </source>
</evidence>
<feature type="transmembrane region" description="Helical" evidence="2">
    <location>
        <begin position="735"/>
        <end position="757"/>
    </location>
</feature>
<gene>
    <name evidence="4" type="ORF">GF068_14620</name>
</gene>
<keyword evidence="2" id="KW-0812">Transmembrane</keyword>
<evidence type="ECO:0000313" key="4">
    <source>
        <dbReference type="EMBL" id="MRG93155.1"/>
    </source>
</evidence>
<feature type="transmembrane region" description="Helical" evidence="2">
    <location>
        <begin position="342"/>
        <end position="364"/>
    </location>
</feature>
<accession>A0A6N7PSD8</accession>
<feature type="transmembrane region" description="Helical" evidence="2">
    <location>
        <begin position="556"/>
        <end position="577"/>
    </location>
</feature>
<dbReference type="OrthoDB" id="9767153at2"/>
<feature type="transmembrane region" description="Helical" evidence="2">
    <location>
        <begin position="16"/>
        <end position="36"/>
    </location>
</feature>
<feature type="domain" description="Nitric oxide reductase subunit B cytochrome c-like" evidence="3">
    <location>
        <begin position="46"/>
        <end position="226"/>
    </location>
</feature>
<dbReference type="AlphaFoldDB" id="A0A6N7PSD8"/>
<dbReference type="GO" id="GO:0009060">
    <property type="term" value="P:aerobic respiration"/>
    <property type="evidence" value="ECO:0007669"/>
    <property type="project" value="InterPro"/>
</dbReference>
<dbReference type="Pfam" id="PF22085">
    <property type="entry name" value="NorB_cytochrome_c-like"/>
    <property type="match status" value="1"/>
</dbReference>
<dbReference type="Gene3D" id="1.20.210.10">
    <property type="entry name" value="Cytochrome c oxidase-like, subunit I domain"/>
    <property type="match status" value="1"/>
</dbReference>
<comment type="caution">
    <text evidence="4">The sequence shown here is derived from an EMBL/GenBank/DDBJ whole genome shotgun (WGS) entry which is preliminary data.</text>
</comment>
<sequence>MQPTARPEKKSPFRGLWLTLATVILASFAVLGYYGWQIHQKAPPLPARVVADDGAVLYTQSDIQDGQNVWQSMGGQEVGSIWGHGGYQAPDWSADWLHRESTHLADSIARAEHGAAFDTLDPVKRAGVQAMVQAELRTNTYDPATGDLRISSRRAAAIKATASHYDGLFGADTSLASLREAYAIPTNSVPDVERRRMMNAFFFWASWSCVTERVGEPVTYTNNWPPDELVGNRVTAPIVIWSIVSFVLLLAGIGGMVWYFAAKQHEEEPPPSLLPGRDPLLQLQATPSMKATVKYFWVAAALFILQVGLGAVTAHYTVEGTGFYGIPLAEILPYAVTRTWHIQLAIFWIATTWLATGLFMAPAVGGDEPRYQRAGVNFLFVCLLIIVVGSLGGTWYSTRQRMGLEASFWFGHQGLEYTDIGRFWQIFLFVGLVLWLVLMVRALMPALRRKDDQRPLVGLFLLSSLGIAMFYAAGLMWGRHSHLSMVEYWRWWVVHLWVEGFFEVFATVIIAFLFVRLGLARPRAASRAVLFSTIIFLSGGVIGTFHHLYFSGTPTAVLALGAVFSALEVVPLSLIGFEAYSNLRLVHLRPWVQSYKWPIYFFVAVAFWNLVGAGLFGFMINPPIALYYMQGLNTTPVHGHTALFGVYGMLGIGLMLFCLRGLFARFAWKTGVIAFAFWAINIGLGLMAIVSLLPVGVMQAIASVEHGMWYARSAEFLQTPVMEKLRWSRVLGDTIFATGILALGYFLLGLVTGWSLVKQEAPKEGTSTPPPPLDDAPPMSLPPNTLRGAS</sequence>
<feature type="transmembrane region" description="Helical" evidence="2">
    <location>
        <begin position="640"/>
        <end position="663"/>
    </location>
</feature>
<feature type="transmembrane region" description="Helical" evidence="2">
    <location>
        <begin position="376"/>
        <end position="396"/>
    </location>
</feature>
<keyword evidence="2" id="KW-0472">Membrane</keyword>
<feature type="transmembrane region" description="Helical" evidence="2">
    <location>
        <begin position="295"/>
        <end position="318"/>
    </location>
</feature>
<proteinExistence type="predicted"/>
<feature type="transmembrane region" description="Helical" evidence="2">
    <location>
        <begin position="489"/>
        <end position="515"/>
    </location>
</feature>
<feature type="transmembrane region" description="Helical" evidence="2">
    <location>
        <begin position="238"/>
        <end position="261"/>
    </location>
</feature>
<dbReference type="InterPro" id="IPR054309">
    <property type="entry name" value="NorB_cytochrome_c-like"/>
</dbReference>
<feature type="transmembrane region" description="Helical" evidence="2">
    <location>
        <begin position="456"/>
        <end position="477"/>
    </location>
</feature>
<dbReference type="Pfam" id="PF00115">
    <property type="entry name" value="COX1"/>
    <property type="match status" value="1"/>
</dbReference>
<dbReference type="EMBL" id="WJIE01000004">
    <property type="protein sequence ID" value="MRG93155.1"/>
    <property type="molecule type" value="Genomic_DNA"/>
</dbReference>
<dbReference type="SUPFAM" id="SSF81442">
    <property type="entry name" value="Cytochrome c oxidase subunit I-like"/>
    <property type="match status" value="1"/>
</dbReference>
<dbReference type="InterPro" id="IPR036927">
    <property type="entry name" value="Cyt_c_oxase-like_su1_sf"/>
</dbReference>
<feature type="transmembrane region" description="Helical" evidence="2">
    <location>
        <begin position="423"/>
        <end position="444"/>
    </location>
</feature>
<dbReference type="GO" id="GO:0016020">
    <property type="term" value="C:membrane"/>
    <property type="evidence" value="ECO:0007669"/>
    <property type="project" value="InterPro"/>
</dbReference>
<name>A0A6N7PSD8_9BACT</name>
<dbReference type="InterPro" id="IPR000883">
    <property type="entry name" value="Cyt_C_Oxase_1"/>
</dbReference>
<feature type="region of interest" description="Disordered" evidence="1">
    <location>
        <begin position="761"/>
        <end position="790"/>
    </location>
</feature>
<keyword evidence="2" id="KW-1133">Transmembrane helix</keyword>
<protein>
    <submittedName>
        <fullName evidence="4">Nitric-oxide reductase large subunit</fullName>
    </submittedName>
</protein>
<keyword evidence="5" id="KW-1185">Reference proteome</keyword>
<dbReference type="PANTHER" id="PTHR10422">
    <property type="entry name" value="CYTOCHROME C OXIDASE SUBUNIT 1"/>
    <property type="match status" value="1"/>
</dbReference>